<evidence type="ECO:0000313" key="3">
    <source>
        <dbReference type="Proteomes" id="UP000703269"/>
    </source>
</evidence>
<keyword evidence="3" id="KW-1185">Reference proteome</keyword>
<dbReference type="Proteomes" id="UP000703269">
    <property type="component" value="Unassembled WGS sequence"/>
</dbReference>
<dbReference type="EMBL" id="BPQB01000002">
    <property type="protein sequence ID" value="GJE85612.1"/>
    <property type="molecule type" value="Genomic_DNA"/>
</dbReference>
<proteinExistence type="predicted"/>
<dbReference type="AlphaFoldDB" id="A0A9P3FYK4"/>
<keyword evidence="1" id="KW-0732">Signal</keyword>
<evidence type="ECO:0000256" key="1">
    <source>
        <dbReference type="SAM" id="SignalP"/>
    </source>
</evidence>
<protein>
    <submittedName>
        <fullName evidence="2">Uncharacterized protein</fullName>
    </submittedName>
</protein>
<feature type="signal peptide" evidence="1">
    <location>
        <begin position="1"/>
        <end position="25"/>
    </location>
</feature>
<name>A0A9P3FYK4_9APHY</name>
<evidence type="ECO:0000313" key="2">
    <source>
        <dbReference type="EMBL" id="GJE85612.1"/>
    </source>
</evidence>
<comment type="caution">
    <text evidence="2">The sequence shown here is derived from an EMBL/GenBank/DDBJ whole genome shotgun (WGS) entry which is preliminary data.</text>
</comment>
<organism evidence="2 3">
    <name type="scientific">Phanerochaete sordida</name>
    <dbReference type="NCBI Taxonomy" id="48140"/>
    <lineage>
        <taxon>Eukaryota</taxon>
        <taxon>Fungi</taxon>
        <taxon>Dikarya</taxon>
        <taxon>Basidiomycota</taxon>
        <taxon>Agaricomycotina</taxon>
        <taxon>Agaricomycetes</taxon>
        <taxon>Polyporales</taxon>
        <taxon>Phanerochaetaceae</taxon>
        <taxon>Phanerochaete</taxon>
    </lineage>
</organism>
<sequence length="69" mass="7307">MSGLLFSRALFYCILLGLWSVLGPASRLPHPDRCIALPAAVTRQGLGTLSFEILLSRIAPYGLAVGHGA</sequence>
<accession>A0A9P3FYK4</accession>
<feature type="chain" id="PRO_5040292870" evidence="1">
    <location>
        <begin position="26"/>
        <end position="69"/>
    </location>
</feature>
<reference evidence="2 3" key="1">
    <citation type="submission" date="2021-08" db="EMBL/GenBank/DDBJ databases">
        <title>Draft Genome Sequence of Phanerochaete sordida strain YK-624.</title>
        <authorList>
            <person name="Mori T."/>
            <person name="Dohra H."/>
            <person name="Suzuki T."/>
            <person name="Kawagishi H."/>
            <person name="Hirai H."/>
        </authorList>
    </citation>
    <scope>NUCLEOTIDE SEQUENCE [LARGE SCALE GENOMIC DNA]</scope>
    <source>
        <strain evidence="2 3">YK-624</strain>
    </source>
</reference>
<gene>
    <name evidence="2" type="ORF">PsYK624_016910</name>
</gene>